<dbReference type="Pfam" id="PF01585">
    <property type="entry name" value="G-patch"/>
    <property type="match status" value="1"/>
</dbReference>
<feature type="compositionally biased region" description="Basic and acidic residues" evidence="2">
    <location>
        <begin position="206"/>
        <end position="217"/>
    </location>
</feature>
<protein>
    <recommendedName>
        <fullName evidence="1">G patch domain-containing protein 4</fullName>
    </recommendedName>
</protein>
<feature type="compositionally biased region" description="Polar residues" evidence="2">
    <location>
        <begin position="218"/>
        <end position="228"/>
    </location>
</feature>
<dbReference type="EMBL" id="JAQQBR010001833">
    <property type="protein sequence ID" value="KAK0163511.1"/>
    <property type="molecule type" value="Genomic_DNA"/>
</dbReference>
<comment type="caution">
    <text evidence="4">The sequence shown here is derived from an EMBL/GenBank/DDBJ whole genome shotgun (WGS) entry which is preliminary data.</text>
</comment>
<reference evidence="4" key="1">
    <citation type="journal article" date="2023" name="bioRxiv">
        <title>Scaffold-level genome assemblies of two parasitoid biocontrol wasps reveal the parthenogenesis mechanism and an associated novel virus.</title>
        <authorList>
            <person name="Inwood S."/>
            <person name="Skelly J."/>
            <person name="Guhlin J."/>
            <person name="Harrop T."/>
            <person name="Goldson S."/>
            <person name="Dearden P."/>
        </authorList>
    </citation>
    <scope>NUCLEOTIDE SEQUENCE</scope>
    <source>
        <strain evidence="4">Lincoln</strain>
        <tissue evidence="4">Whole body</tissue>
    </source>
</reference>
<feature type="region of interest" description="Disordered" evidence="2">
    <location>
        <begin position="269"/>
        <end position="309"/>
    </location>
</feature>
<feature type="compositionally biased region" description="Basic and acidic residues" evidence="2">
    <location>
        <begin position="279"/>
        <end position="288"/>
    </location>
</feature>
<dbReference type="PANTHER" id="PTHR23149:SF9">
    <property type="entry name" value="G PATCH DOMAIN-CONTAINING PROTEIN 4"/>
    <property type="match status" value="1"/>
</dbReference>
<proteinExistence type="predicted"/>
<sequence>MADFAKAQLLKYGWTEGKGLGKYENGIAEALKPKLKFDTTGVGHDSSEYHWWEFVYNKASNNIQVDTKATGVKMNIKDKNAVDIKTTKSELNLEKIKREQDLQYGSFIKTSTLENGKVTKDPNYMEEKFENSEKISQQFMLNDEDLFKACGGRTAHKGARHGLTLNGKLARIERQEQELMRIMEAQNNSGDWVQVESKRKKKKKNSEKMDVENESHTDTNNLKVEVQSSPIKNDAISLDYENVRVQSRITKRKAKRRLQNLTHQLTTSLVLSEDSVPNEQKKSAHELEENNAESSGKSGKKRKHKKKYCDKVNDDEIKNEDVDCIIEPAMKKYKSDVILDASVLNSKIEKRKKNKRNKKEREKIEILTTDMTTLDLGRIRKGHK</sequence>
<dbReference type="InterPro" id="IPR050656">
    <property type="entry name" value="PINX1"/>
</dbReference>
<dbReference type="GO" id="GO:0005730">
    <property type="term" value="C:nucleolus"/>
    <property type="evidence" value="ECO:0007669"/>
    <property type="project" value="TreeGrafter"/>
</dbReference>
<dbReference type="PROSITE" id="PS50174">
    <property type="entry name" value="G_PATCH"/>
    <property type="match status" value="1"/>
</dbReference>
<dbReference type="SMART" id="SM00443">
    <property type="entry name" value="G_patch"/>
    <property type="match status" value="1"/>
</dbReference>
<evidence type="ECO:0000256" key="1">
    <source>
        <dbReference type="ARBA" id="ARBA00040365"/>
    </source>
</evidence>
<dbReference type="Proteomes" id="UP001168972">
    <property type="component" value="Unassembled WGS sequence"/>
</dbReference>
<evidence type="ECO:0000256" key="2">
    <source>
        <dbReference type="SAM" id="MobiDB-lite"/>
    </source>
</evidence>
<reference evidence="4" key="2">
    <citation type="submission" date="2023-03" db="EMBL/GenBank/DDBJ databases">
        <authorList>
            <person name="Inwood S.N."/>
            <person name="Skelly J.G."/>
            <person name="Guhlin J."/>
            <person name="Harrop T.W.R."/>
            <person name="Goldson S.G."/>
            <person name="Dearden P.K."/>
        </authorList>
    </citation>
    <scope>NUCLEOTIDE SEQUENCE</scope>
    <source>
        <strain evidence="4">Lincoln</strain>
        <tissue evidence="4">Whole body</tissue>
    </source>
</reference>
<organism evidence="4 5">
    <name type="scientific">Microctonus hyperodae</name>
    <name type="common">Parasitoid wasp</name>
    <dbReference type="NCBI Taxonomy" id="165561"/>
    <lineage>
        <taxon>Eukaryota</taxon>
        <taxon>Metazoa</taxon>
        <taxon>Ecdysozoa</taxon>
        <taxon>Arthropoda</taxon>
        <taxon>Hexapoda</taxon>
        <taxon>Insecta</taxon>
        <taxon>Pterygota</taxon>
        <taxon>Neoptera</taxon>
        <taxon>Endopterygota</taxon>
        <taxon>Hymenoptera</taxon>
        <taxon>Apocrita</taxon>
        <taxon>Ichneumonoidea</taxon>
        <taxon>Braconidae</taxon>
        <taxon>Euphorinae</taxon>
        <taxon>Microctonus</taxon>
    </lineage>
</organism>
<feature type="compositionally biased region" description="Polar residues" evidence="2">
    <location>
        <begin position="269"/>
        <end position="278"/>
    </location>
</feature>
<keyword evidence="5" id="KW-1185">Reference proteome</keyword>
<evidence type="ECO:0000259" key="3">
    <source>
        <dbReference type="PROSITE" id="PS50174"/>
    </source>
</evidence>
<evidence type="ECO:0000313" key="5">
    <source>
        <dbReference type="Proteomes" id="UP001168972"/>
    </source>
</evidence>
<feature type="compositionally biased region" description="Basic residues" evidence="2">
    <location>
        <begin position="298"/>
        <end position="308"/>
    </location>
</feature>
<accession>A0AA39KJD6</accession>
<dbReference type="GO" id="GO:0003676">
    <property type="term" value="F:nucleic acid binding"/>
    <property type="evidence" value="ECO:0007669"/>
    <property type="project" value="InterPro"/>
</dbReference>
<evidence type="ECO:0000313" key="4">
    <source>
        <dbReference type="EMBL" id="KAK0163511.1"/>
    </source>
</evidence>
<feature type="domain" description="G-patch" evidence="3">
    <location>
        <begin position="1"/>
        <end position="47"/>
    </location>
</feature>
<feature type="region of interest" description="Disordered" evidence="2">
    <location>
        <begin position="190"/>
        <end position="228"/>
    </location>
</feature>
<dbReference type="AlphaFoldDB" id="A0AA39KJD6"/>
<dbReference type="PANTHER" id="PTHR23149">
    <property type="entry name" value="G PATCH DOMAIN CONTAINING PROTEIN"/>
    <property type="match status" value="1"/>
</dbReference>
<name>A0AA39KJD6_MICHY</name>
<gene>
    <name evidence="4" type="ORF">PV327_007186</name>
</gene>
<dbReference type="InterPro" id="IPR000467">
    <property type="entry name" value="G_patch_dom"/>
</dbReference>